<accession>U4KIX1</accession>
<keyword evidence="10" id="KW-1185">Reference proteome</keyword>
<keyword evidence="3" id="KW-1003">Cell membrane</keyword>
<dbReference type="InterPro" id="IPR035906">
    <property type="entry name" value="MetI-like_sf"/>
</dbReference>
<evidence type="ECO:0000256" key="6">
    <source>
        <dbReference type="ARBA" id="ARBA00023136"/>
    </source>
</evidence>
<dbReference type="CDD" id="cd06261">
    <property type="entry name" value="TM_PBP2"/>
    <property type="match status" value="1"/>
</dbReference>
<dbReference type="SUPFAM" id="SSF161098">
    <property type="entry name" value="MetI-like"/>
    <property type="match status" value="1"/>
</dbReference>
<evidence type="ECO:0000313" key="10">
    <source>
        <dbReference type="Proteomes" id="UP000016895"/>
    </source>
</evidence>
<dbReference type="PANTHER" id="PTHR43744">
    <property type="entry name" value="ABC TRANSPORTER PERMEASE PROTEIN MG189-RELATED-RELATED"/>
    <property type="match status" value="1"/>
</dbReference>
<dbReference type="OrthoDB" id="9815445at2"/>
<evidence type="ECO:0000313" key="9">
    <source>
        <dbReference type="EMBL" id="CCO61420.1"/>
    </source>
</evidence>
<feature type="transmembrane region" description="Helical" evidence="7">
    <location>
        <begin position="259"/>
        <end position="277"/>
    </location>
</feature>
<comment type="subcellular location">
    <subcellularLocation>
        <location evidence="1 7">Cell membrane</location>
        <topology evidence="1 7">Multi-pass membrane protein</topology>
    </subcellularLocation>
</comment>
<dbReference type="GO" id="GO:0005886">
    <property type="term" value="C:plasma membrane"/>
    <property type="evidence" value="ECO:0007669"/>
    <property type="project" value="UniProtKB-SubCell"/>
</dbReference>
<evidence type="ECO:0000256" key="5">
    <source>
        <dbReference type="ARBA" id="ARBA00022989"/>
    </source>
</evidence>
<proteinExistence type="inferred from homology"/>
<dbReference type="RefSeq" id="WP_022561844.1">
    <property type="nucleotide sequence ID" value="NC_022543.1"/>
</dbReference>
<feature type="transmembrane region" description="Helical" evidence="7">
    <location>
        <begin position="196"/>
        <end position="219"/>
    </location>
</feature>
<dbReference type="KEGG" id="vni:VIBNI_B1687"/>
<feature type="domain" description="ABC transmembrane type-1" evidence="8">
    <location>
        <begin position="86"/>
        <end position="277"/>
    </location>
</feature>
<dbReference type="PROSITE" id="PS50928">
    <property type="entry name" value="ABC_TM1"/>
    <property type="match status" value="1"/>
</dbReference>
<reference evidence="9 10" key="1">
    <citation type="journal article" date="2013" name="ISME J.">
        <title>Comparative genomics of pathogenic lineages of Vibrio nigripulchritudo identifies virulence-associated traits.</title>
        <authorList>
            <person name="Goudenege D."/>
            <person name="Labreuche Y."/>
            <person name="Krin E."/>
            <person name="Ansquer D."/>
            <person name="Mangenot S."/>
            <person name="Calteau A."/>
            <person name="Medigue C."/>
            <person name="Mazel D."/>
            <person name="Polz M.F."/>
            <person name="Le Roux F."/>
        </authorList>
    </citation>
    <scope>NUCLEOTIDE SEQUENCE [LARGE SCALE GENOMIC DNA]</scope>
    <source>
        <strain evidence="10">SnF1</strain>
    </source>
</reference>
<evidence type="ECO:0000256" key="1">
    <source>
        <dbReference type="ARBA" id="ARBA00004651"/>
    </source>
</evidence>
<evidence type="ECO:0000256" key="3">
    <source>
        <dbReference type="ARBA" id="ARBA00022475"/>
    </source>
</evidence>
<gene>
    <name evidence="9" type="ORF">VIBNI_B1687</name>
</gene>
<dbReference type="AlphaFoldDB" id="U4KIX1"/>
<dbReference type="Proteomes" id="UP000016895">
    <property type="component" value="Chromosome 2"/>
</dbReference>
<keyword evidence="4 7" id="KW-0812">Transmembrane</keyword>
<dbReference type="STRING" id="28173.VIBNI_B1687"/>
<evidence type="ECO:0000256" key="4">
    <source>
        <dbReference type="ARBA" id="ARBA00022692"/>
    </source>
</evidence>
<dbReference type="GO" id="GO:0055085">
    <property type="term" value="P:transmembrane transport"/>
    <property type="evidence" value="ECO:0007669"/>
    <property type="project" value="InterPro"/>
</dbReference>
<dbReference type="PANTHER" id="PTHR43744:SF12">
    <property type="entry name" value="ABC TRANSPORTER PERMEASE PROTEIN MG189-RELATED"/>
    <property type="match status" value="1"/>
</dbReference>
<evidence type="ECO:0000259" key="8">
    <source>
        <dbReference type="PROSITE" id="PS50928"/>
    </source>
</evidence>
<dbReference type="EMBL" id="FO203527">
    <property type="protein sequence ID" value="CCO61420.1"/>
    <property type="molecule type" value="Genomic_DNA"/>
</dbReference>
<keyword evidence="9" id="KW-0762">Sugar transport</keyword>
<keyword evidence="5 7" id="KW-1133">Transmembrane helix</keyword>
<dbReference type="InterPro" id="IPR000515">
    <property type="entry name" value="MetI-like"/>
</dbReference>
<evidence type="ECO:0000256" key="2">
    <source>
        <dbReference type="ARBA" id="ARBA00022448"/>
    </source>
</evidence>
<dbReference type="PATRIC" id="fig|1260221.3.peg.5273"/>
<organism evidence="9 10">
    <name type="scientific">Vibrio nigripulchritudo</name>
    <dbReference type="NCBI Taxonomy" id="28173"/>
    <lineage>
        <taxon>Bacteria</taxon>
        <taxon>Pseudomonadati</taxon>
        <taxon>Pseudomonadota</taxon>
        <taxon>Gammaproteobacteria</taxon>
        <taxon>Vibrionales</taxon>
        <taxon>Vibrionaceae</taxon>
        <taxon>Vibrio</taxon>
    </lineage>
</organism>
<comment type="similarity">
    <text evidence="7">Belongs to the binding-protein-dependent transport system permease family.</text>
</comment>
<evidence type="ECO:0000256" key="7">
    <source>
        <dbReference type="RuleBase" id="RU363032"/>
    </source>
</evidence>
<feature type="transmembrane region" description="Helical" evidence="7">
    <location>
        <begin position="21"/>
        <end position="42"/>
    </location>
</feature>
<feature type="transmembrane region" description="Helical" evidence="7">
    <location>
        <begin position="154"/>
        <end position="175"/>
    </location>
</feature>
<keyword evidence="2 7" id="KW-0813">Transport</keyword>
<protein>
    <submittedName>
        <fullName evidence="9">Putative ABC-type sugar transport system, permease component</fullName>
    </submittedName>
</protein>
<sequence length="291" mass="32410">MKSNVNRTYTLSILNPRRMNTLILGLLVVLAAIWLMPFLWMVSLSFQPNELLARDTGNTLLGLVPFPFTVENYQSLLSYGQTPWWFLNSVIVSGSTTILVLLLSSLAGYAFARIEFSGKKVIYPIVLAGLVIPEQAIFIPLYTLFADLGWHNTYSALVLPRVALPIGVFMMTQFFKEIPEDLTEAARLDGVGHVRCFIYIFMPLAKPVLTTLGIITFLYSWNDYLWPLVSAQRPDMFTITVGLASIQGNFAQSEGLGRLMASGVFASLPVIAAYLMFQKYIIQGFALGGEK</sequence>
<feature type="transmembrane region" description="Helical" evidence="7">
    <location>
        <begin position="121"/>
        <end position="142"/>
    </location>
</feature>
<dbReference type="Pfam" id="PF00528">
    <property type="entry name" value="BPD_transp_1"/>
    <property type="match status" value="1"/>
</dbReference>
<name>U4KIX1_9VIBR</name>
<dbReference type="Gene3D" id="1.10.3720.10">
    <property type="entry name" value="MetI-like"/>
    <property type="match status" value="1"/>
</dbReference>
<keyword evidence="6 7" id="KW-0472">Membrane</keyword>
<feature type="transmembrane region" description="Helical" evidence="7">
    <location>
        <begin position="85"/>
        <end position="109"/>
    </location>
</feature>